<dbReference type="Gene3D" id="3.30.200.20">
    <property type="entry name" value="Phosphorylase Kinase, domain 1"/>
    <property type="match status" value="1"/>
</dbReference>
<gene>
    <name evidence="13" type="ORF">BJX68DRAFT_251157</name>
</gene>
<feature type="domain" description="Protein kinase" evidence="12">
    <location>
        <begin position="45"/>
        <end position="327"/>
    </location>
</feature>
<dbReference type="RefSeq" id="XP_070891904.1">
    <property type="nucleotide sequence ID" value="XM_071042356.1"/>
</dbReference>
<feature type="compositionally biased region" description="Low complexity" evidence="11">
    <location>
        <begin position="859"/>
        <end position="870"/>
    </location>
</feature>
<sequence length="935" mass="103939">MDPDKDPILKDSRLDAQVEYDPYSVSISLDPRFPGDLKKNQLQIWKRERDLGSGSYGKVWLEKLCKGPAIEYEWRAVKSIPERMANYKEIKAMVEFSRMKYERTRNFVKFYGWYRDLHYLYIAMEYLPYGTLDRHMRREMSEPEIRLITVQLLAGLDSMHKGEYAHRDLKPEVSPAVHNSSLRTGIPIMTQNIFVNTLGPLWSVKIGDFGFSKYAPEGQSVFQSSVGTFLYAAPEVNRFLDARASKPGVYDKIADQWSLGCVVYEMASTQEMIEEWVNNCAGLGMGTWSPKRPPSVSTTCWDFIQKLLTRDPDRRLAAAQALKHEWITTAPPAIVEDMESTTPVAKEIAKLPDEGLRRTITPASYAASPATGASPPVDINSTIPTETTQRSPTTVPGASGRRSLVRRSKQQSKDTQPTSHSSGSYDDQAPRTFSTDETLALPSSSGGTDLAPDSLRRTVVKRASNSSADKTVAGSKSYRKSPAPFETRVAVPSGLIPATNEHKQAAVDDKAWSEHIKSTMEAGRQMTTSKKDTGASYDVQKYDGEDYEVAVHASYKEQPQDHVGREKQVTFAPLTGINEEDKLPPVSDEDSNSSYYGEDYFDSFNTLFTSAPEDHPAPEQEMKIGGSKTAKETSGQPIIRDNADTSAYASAYRNRLAAIIRGGDGLPKDLQYQKILFNPKETSAVGYPSKKPGVDVEAPDCDDHNRLPRGLHGKDSRPPVQNRGNVSHKKSTRGSQPNAAISETFKEPSITVQAVDASVDPQTSMDMFSELPMAEGNTPGRRTAKRRQKRRDPNNKVTDVGGEDANSVTLSALPTHYVVWPGSKSHSEPTDLSTEERTENRDGISPSKEQSHALPVRTSNNSSWRGNNGSLRHALTSLFDEPNDTVWPSQKAQSNVSRKERRNTKHRKNRNPPRRAQTVSDDSLESDGEDNGLFD</sequence>
<proteinExistence type="predicted"/>
<feature type="compositionally biased region" description="Polar residues" evidence="11">
    <location>
        <begin position="886"/>
        <end position="896"/>
    </location>
</feature>
<dbReference type="PANTHER" id="PTHR24348">
    <property type="entry name" value="SERINE/THREONINE-PROTEIN KINASE UNC-51-RELATED"/>
    <property type="match status" value="1"/>
</dbReference>
<evidence type="ECO:0000256" key="9">
    <source>
        <dbReference type="ARBA" id="ARBA00047899"/>
    </source>
</evidence>
<evidence type="ECO:0000256" key="7">
    <source>
        <dbReference type="ARBA" id="ARBA00022840"/>
    </source>
</evidence>
<dbReference type="GeneID" id="98157520"/>
<protein>
    <recommendedName>
        <fullName evidence="2">non-specific serine/threonine protein kinase</fullName>
        <ecNumber evidence="2">2.7.11.1</ecNumber>
    </recommendedName>
    <alternativeName>
        <fullName evidence="8">Autophagy-related protein 1</fullName>
    </alternativeName>
</protein>
<feature type="compositionally biased region" description="Polar residues" evidence="11">
    <location>
        <begin position="379"/>
        <end position="396"/>
    </location>
</feature>
<evidence type="ECO:0000256" key="11">
    <source>
        <dbReference type="SAM" id="MobiDB-lite"/>
    </source>
</evidence>
<feature type="compositionally biased region" description="Basic residues" evidence="11">
    <location>
        <begin position="899"/>
        <end position="913"/>
    </location>
</feature>
<comment type="catalytic activity">
    <reaction evidence="9">
        <text>L-threonyl-[protein] + ATP = O-phospho-L-threonyl-[protein] + ADP + H(+)</text>
        <dbReference type="Rhea" id="RHEA:46608"/>
        <dbReference type="Rhea" id="RHEA-COMP:11060"/>
        <dbReference type="Rhea" id="RHEA-COMP:11605"/>
        <dbReference type="ChEBI" id="CHEBI:15378"/>
        <dbReference type="ChEBI" id="CHEBI:30013"/>
        <dbReference type="ChEBI" id="CHEBI:30616"/>
        <dbReference type="ChEBI" id="CHEBI:61977"/>
        <dbReference type="ChEBI" id="CHEBI:456216"/>
        <dbReference type="EC" id="2.7.11.1"/>
    </reaction>
</comment>
<dbReference type="Proteomes" id="UP001610444">
    <property type="component" value="Unassembled WGS sequence"/>
</dbReference>
<evidence type="ECO:0000256" key="3">
    <source>
        <dbReference type="ARBA" id="ARBA00022527"/>
    </source>
</evidence>
<evidence type="ECO:0000256" key="4">
    <source>
        <dbReference type="ARBA" id="ARBA00022679"/>
    </source>
</evidence>
<evidence type="ECO:0000256" key="6">
    <source>
        <dbReference type="ARBA" id="ARBA00022777"/>
    </source>
</evidence>
<dbReference type="Gene3D" id="1.10.510.10">
    <property type="entry name" value="Transferase(Phosphotransferase) domain 1"/>
    <property type="match status" value="1"/>
</dbReference>
<organism evidence="13 14">
    <name type="scientific">Aspergillus pseudodeflectus</name>
    <dbReference type="NCBI Taxonomy" id="176178"/>
    <lineage>
        <taxon>Eukaryota</taxon>
        <taxon>Fungi</taxon>
        <taxon>Dikarya</taxon>
        <taxon>Ascomycota</taxon>
        <taxon>Pezizomycotina</taxon>
        <taxon>Eurotiomycetes</taxon>
        <taxon>Eurotiomycetidae</taxon>
        <taxon>Eurotiales</taxon>
        <taxon>Aspergillaceae</taxon>
        <taxon>Aspergillus</taxon>
        <taxon>Aspergillus subgen. Nidulantes</taxon>
    </lineage>
</organism>
<accession>A0ABR4J8U3</accession>
<dbReference type="Pfam" id="PF00069">
    <property type="entry name" value="Pkinase"/>
    <property type="match status" value="2"/>
</dbReference>
<feature type="compositionally biased region" description="Basic and acidic residues" evidence="11">
    <location>
        <begin position="825"/>
        <end position="842"/>
    </location>
</feature>
<comment type="caution">
    <text evidence="13">The sequence shown here is derived from an EMBL/GenBank/DDBJ whole genome shotgun (WGS) entry which is preliminary data.</text>
</comment>
<feature type="region of interest" description="Disordered" evidence="11">
    <location>
        <begin position="612"/>
        <end position="640"/>
    </location>
</feature>
<evidence type="ECO:0000313" key="14">
    <source>
        <dbReference type="Proteomes" id="UP001610444"/>
    </source>
</evidence>
<reference evidence="13 14" key="1">
    <citation type="submission" date="2024-07" db="EMBL/GenBank/DDBJ databases">
        <title>Section-level genome sequencing and comparative genomics of Aspergillus sections Usti and Cavernicolus.</title>
        <authorList>
            <consortium name="Lawrence Berkeley National Laboratory"/>
            <person name="Nybo J.L."/>
            <person name="Vesth T.C."/>
            <person name="Theobald S."/>
            <person name="Frisvad J.C."/>
            <person name="Larsen T.O."/>
            <person name="Kjaerboelling I."/>
            <person name="Rothschild-Mancinelli K."/>
            <person name="Lyhne E.K."/>
            <person name="Kogle M.E."/>
            <person name="Barry K."/>
            <person name="Clum A."/>
            <person name="Na H."/>
            <person name="Ledsgaard L."/>
            <person name="Lin J."/>
            <person name="Lipzen A."/>
            <person name="Kuo A."/>
            <person name="Riley R."/>
            <person name="Mondo S."/>
            <person name="LaButti K."/>
            <person name="Haridas S."/>
            <person name="Pangalinan J."/>
            <person name="Salamov A.A."/>
            <person name="Simmons B.A."/>
            <person name="Magnuson J.K."/>
            <person name="Chen J."/>
            <person name="Drula E."/>
            <person name="Henrissat B."/>
            <person name="Wiebenga A."/>
            <person name="Lubbers R.J."/>
            <person name="Gomes A.C."/>
            <person name="Macurrencykelacurrency M.R."/>
            <person name="Stajich J."/>
            <person name="Grigoriev I.V."/>
            <person name="Mortensen U.H."/>
            <person name="De vries R.P."/>
            <person name="Baker S.E."/>
            <person name="Andersen M.R."/>
        </authorList>
    </citation>
    <scope>NUCLEOTIDE SEQUENCE [LARGE SCALE GENOMIC DNA]</scope>
    <source>
        <strain evidence="13 14">CBS 756.74</strain>
    </source>
</reference>
<dbReference type="InterPro" id="IPR045269">
    <property type="entry name" value="Atg1-like"/>
</dbReference>
<name>A0ABR4J8U3_9EURO</name>
<feature type="compositionally biased region" description="Acidic residues" evidence="11">
    <location>
        <begin position="922"/>
        <end position="935"/>
    </location>
</feature>
<evidence type="ECO:0000256" key="5">
    <source>
        <dbReference type="ARBA" id="ARBA00022741"/>
    </source>
</evidence>
<evidence type="ECO:0000313" key="13">
    <source>
        <dbReference type="EMBL" id="KAL2835994.1"/>
    </source>
</evidence>
<evidence type="ECO:0000256" key="8">
    <source>
        <dbReference type="ARBA" id="ARBA00030237"/>
    </source>
</evidence>
<keyword evidence="6" id="KW-0418">Kinase</keyword>
<evidence type="ECO:0000259" key="12">
    <source>
        <dbReference type="PROSITE" id="PS50011"/>
    </source>
</evidence>
<keyword evidence="3" id="KW-0723">Serine/threonine-protein kinase</keyword>
<dbReference type="PANTHER" id="PTHR24348:SF22">
    <property type="entry name" value="NON-SPECIFIC SERINE_THREONINE PROTEIN KINASE"/>
    <property type="match status" value="1"/>
</dbReference>
<keyword evidence="5" id="KW-0547">Nucleotide-binding</keyword>
<feature type="compositionally biased region" description="Basic and acidic residues" evidence="11">
    <location>
        <begin position="701"/>
        <end position="717"/>
    </location>
</feature>
<keyword evidence="14" id="KW-1185">Reference proteome</keyword>
<evidence type="ECO:0000256" key="10">
    <source>
        <dbReference type="ARBA" id="ARBA00048679"/>
    </source>
</evidence>
<feature type="region of interest" description="Disordered" evidence="11">
    <location>
        <begin position="683"/>
        <end position="935"/>
    </location>
</feature>
<dbReference type="InterPro" id="IPR000719">
    <property type="entry name" value="Prot_kinase_dom"/>
</dbReference>
<evidence type="ECO:0000256" key="1">
    <source>
        <dbReference type="ARBA" id="ARBA00004623"/>
    </source>
</evidence>
<comment type="subcellular location">
    <subcellularLocation>
        <location evidence="1">Preautophagosomal structure membrane</location>
        <topology evidence="1">Peripheral membrane protein</topology>
    </subcellularLocation>
</comment>
<feature type="compositionally biased region" description="Polar residues" evidence="11">
    <location>
        <begin position="413"/>
        <end position="431"/>
    </location>
</feature>
<dbReference type="PROSITE" id="PS50011">
    <property type="entry name" value="PROTEIN_KINASE_DOM"/>
    <property type="match status" value="1"/>
</dbReference>
<dbReference type="EC" id="2.7.11.1" evidence="2"/>
<feature type="compositionally biased region" description="Basic and acidic residues" evidence="11">
    <location>
        <begin position="612"/>
        <end position="622"/>
    </location>
</feature>
<feature type="region of interest" description="Disordered" evidence="11">
    <location>
        <begin position="364"/>
        <end position="431"/>
    </location>
</feature>
<keyword evidence="4" id="KW-0808">Transferase</keyword>
<dbReference type="EMBL" id="JBFXLR010000129">
    <property type="protein sequence ID" value="KAL2835994.1"/>
    <property type="molecule type" value="Genomic_DNA"/>
</dbReference>
<keyword evidence="7" id="KW-0067">ATP-binding</keyword>
<comment type="catalytic activity">
    <reaction evidence="10">
        <text>L-seryl-[protein] + ATP = O-phospho-L-seryl-[protein] + ADP + H(+)</text>
        <dbReference type="Rhea" id="RHEA:17989"/>
        <dbReference type="Rhea" id="RHEA-COMP:9863"/>
        <dbReference type="Rhea" id="RHEA-COMP:11604"/>
        <dbReference type="ChEBI" id="CHEBI:15378"/>
        <dbReference type="ChEBI" id="CHEBI:29999"/>
        <dbReference type="ChEBI" id="CHEBI:30616"/>
        <dbReference type="ChEBI" id="CHEBI:83421"/>
        <dbReference type="ChEBI" id="CHEBI:456216"/>
        <dbReference type="EC" id="2.7.11.1"/>
    </reaction>
</comment>
<dbReference type="InterPro" id="IPR011009">
    <property type="entry name" value="Kinase-like_dom_sf"/>
</dbReference>
<dbReference type="SUPFAM" id="SSF56112">
    <property type="entry name" value="Protein kinase-like (PK-like)"/>
    <property type="match status" value="1"/>
</dbReference>
<evidence type="ECO:0000256" key="2">
    <source>
        <dbReference type="ARBA" id="ARBA00012513"/>
    </source>
</evidence>
<feature type="region of interest" description="Disordered" evidence="11">
    <location>
        <begin position="461"/>
        <end position="485"/>
    </location>
</feature>